<dbReference type="SUPFAM" id="SSF52141">
    <property type="entry name" value="Uracil-DNA glycosylase-like"/>
    <property type="match status" value="1"/>
</dbReference>
<dbReference type="EMBL" id="JAXCLW010000003">
    <property type="protein sequence ID" value="MDY0883933.1"/>
    <property type="molecule type" value="Genomic_DNA"/>
</dbReference>
<dbReference type="PANTHER" id="PTHR33693">
    <property type="entry name" value="TYPE-5 URACIL-DNA GLYCOSYLASE"/>
    <property type="match status" value="1"/>
</dbReference>
<keyword evidence="10" id="KW-0411">Iron-sulfur</keyword>
<dbReference type="EC" id="3.2.2.27" evidence="3"/>
<dbReference type="PANTHER" id="PTHR33693:SF1">
    <property type="entry name" value="TYPE-4 URACIL-DNA GLYCOSYLASE"/>
    <property type="match status" value="1"/>
</dbReference>
<gene>
    <name evidence="14" type="ORF">SMD27_13865</name>
</gene>
<dbReference type="Gene3D" id="3.40.470.10">
    <property type="entry name" value="Uracil-DNA glycosylase-like domain"/>
    <property type="match status" value="1"/>
</dbReference>
<keyword evidence="8 14" id="KW-0378">Hydrolase</keyword>
<dbReference type="Pfam" id="PF03167">
    <property type="entry name" value="UDG"/>
    <property type="match status" value="1"/>
</dbReference>
<evidence type="ECO:0000256" key="10">
    <source>
        <dbReference type="ARBA" id="ARBA00023014"/>
    </source>
</evidence>
<evidence type="ECO:0000256" key="4">
    <source>
        <dbReference type="ARBA" id="ARBA00019403"/>
    </source>
</evidence>
<comment type="catalytic activity">
    <reaction evidence="1">
        <text>Hydrolyzes single-stranded DNA or mismatched double-stranded DNA and polynucleotides, releasing free uracil.</text>
        <dbReference type="EC" id="3.2.2.27"/>
    </reaction>
</comment>
<evidence type="ECO:0000256" key="8">
    <source>
        <dbReference type="ARBA" id="ARBA00022801"/>
    </source>
</evidence>
<evidence type="ECO:0000256" key="12">
    <source>
        <dbReference type="SAM" id="MobiDB-lite"/>
    </source>
</evidence>
<dbReference type="InterPro" id="IPR036895">
    <property type="entry name" value="Uracil-DNA_glycosylase-like_sf"/>
</dbReference>
<dbReference type="GO" id="GO:0004844">
    <property type="term" value="F:uracil DNA N-glycosylase activity"/>
    <property type="evidence" value="ECO:0007669"/>
    <property type="project" value="UniProtKB-EC"/>
</dbReference>
<evidence type="ECO:0000313" key="15">
    <source>
        <dbReference type="Proteomes" id="UP001279642"/>
    </source>
</evidence>
<dbReference type="RefSeq" id="WP_320508998.1">
    <property type="nucleotide sequence ID" value="NZ_JAXCLW010000003.1"/>
</dbReference>
<keyword evidence="15" id="KW-1185">Reference proteome</keyword>
<reference evidence="14 15" key="1">
    <citation type="journal article" date="2016" name="Antonie Van Leeuwenhoek">
        <title>Dongia soli sp. nov., isolated from soil from Dokdo, Korea.</title>
        <authorList>
            <person name="Kim D.U."/>
            <person name="Lee H."/>
            <person name="Kim H."/>
            <person name="Kim S.G."/>
            <person name="Ka J.O."/>
        </authorList>
    </citation>
    <scope>NUCLEOTIDE SEQUENCE [LARGE SCALE GENOMIC DNA]</scope>
    <source>
        <strain evidence="14 15">D78</strain>
    </source>
</reference>
<evidence type="ECO:0000259" key="13">
    <source>
        <dbReference type="SMART" id="SM00986"/>
    </source>
</evidence>
<feature type="region of interest" description="Disordered" evidence="12">
    <location>
        <begin position="41"/>
        <end position="74"/>
    </location>
</feature>
<feature type="domain" description="Uracil-DNA glycosylase-like" evidence="13">
    <location>
        <begin position="139"/>
        <end position="291"/>
    </location>
</feature>
<feature type="compositionally biased region" description="Low complexity" evidence="12">
    <location>
        <begin position="60"/>
        <end position="74"/>
    </location>
</feature>
<dbReference type="InterPro" id="IPR005273">
    <property type="entry name" value="Ura-DNA_glyco_family4"/>
</dbReference>
<dbReference type="InterPro" id="IPR051536">
    <property type="entry name" value="UDG_Type-4/5"/>
</dbReference>
<keyword evidence="5" id="KW-0004">4Fe-4S</keyword>
<evidence type="ECO:0000256" key="5">
    <source>
        <dbReference type="ARBA" id="ARBA00022485"/>
    </source>
</evidence>
<evidence type="ECO:0000256" key="1">
    <source>
        <dbReference type="ARBA" id="ARBA00001400"/>
    </source>
</evidence>
<proteinExistence type="inferred from homology"/>
<keyword evidence="11" id="KW-0234">DNA repair</keyword>
<organism evidence="14 15">
    <name type="scientific">Dongia soli</name>
    <dbReference type="NCBI Taxonomy" id="600628"/>
    <lineage>
        <taxon>Bacteria</taxon>
        <taxon>Pseudomonadati</taxon>
        <taxon>Pseudomonadota</taxon>
        <taxon>Alphaproteobacteria</taxon>
        <taxon>Rhodospirillales</taxon>
        <taxon>Dongiaceae</taxon>
        <taxon>Dongia</taxon>
    </lineage>
</organism>
<dbReference type="SMART" id="SM00986">
    <property type="entry name" value="UDG"/>
    <property type="match status" value="1"/>
</dbReference>
<evidence type="ECO:0000256" key="2">
    <source>
        <dbReference type="ARBA" id="ARBA00006521"/>
    </source>
</evidence>
<comment type="caution">
    <text evidence="14">The sequence shown here is derived from an EMBL/GenBank/DDBJ whole genome shotgun (WGS) entry which is preliminary data.</text>
</comment>
<dbReference type="Proteomes" id="UP001279642">
    <property type="component" value="Unassembled WGS sequence"/>
</dbReference>
<evidence type="ECO:0000256" key="11">
    <source>
        <dbReference type="ARBA" id="ARBA00023204"/>
    </source>
</evidence>
<evidence type="ECO:0000256" key="9">
    <source>
        <dbReference type="ARBA" id="ARBA00023004"/>
    </source>
</evidence>
<evidence type="ECO:0000256" key="6">
    <source>
        <dbReference type="ARBA" id="ARBA00022723"/>
    </source>
</evidence>
<accession>A0ABU5EC29</accession>
<sequence length="301" mass="31861">MQTSGDILDPLALLRLYIEWGADEALEETPQSRLGATLATLDMPGRNAGGPDQLPPRPHPAGAGMGAAAGHTPAAARIARAASQAQPDNPNNIASTGEPAAVVSAREAAKAVPDLAALQQALRDFDGCALKKTATNLVFADGNPAASVMLIGEAPGADEDRQGKPFVGVSGQLLDRMMGAIGLDRSTFYITNVCFWRPPGNRKPTEAELAALMPFVIRHIELVNPKVLVMVGGSSAQGLLGTNDGITRLRGRWFEFHAPGLPAPIPALPLFHPAYLLRQPGLKREAWRDLLKLKMRLASLA</sequence>
<dbReference type="InterPro" id="IPR005122">
    <property type="entry name" value="Uracil-DNA_glycosylase-like"/>
</dbReference>
<dbReference type="CDD" id="cd10030">
    <property type="entry name" value="UDG-F4_TTUDGA_SPO1dp_like"/>
    <property type="match status" value="1"/>
</dbReference>
<dbReference type="NCBIfam" id="TIGR00758">
    <property type="entry name" value="UDG_fam4"/>
    <property type="match status" value="1"/>
</dbReference>
<keyword evidence="6" id="KW-0479">Metal-binding</keyword>
<protein>
    <recommendedName>
        <fullName evidence="4">Type-4 uracil-DNA glycosylase</fullName>
        <ecNumber evidence="3">3.2.2.27</ecNumber>
    </recommendedName>
</protein>
<evidence type="ECO:0000256" key="7">
    <source>
        <dbReference type="ARBA" id="ARBA00022763"/>
    </source>
</evidence>
<keyword evidence="9" id="KW-0408">Iron</keyword>
<keyword evidence="14" id="KW-0326">Glycosidase</keyword>
<name>A0ABU5EC29_9PROT</name>
<dbReference type="SMART" id="SM00987">
    <property type="entry name" value="UreE_C"/>
    <property type="match status" value="1"/>
</dbReference>
<evidence type="ECO:0000256" key="3">
    <source>
        <dbReference type="ARBA" id="ARBA00012030"/>
    </source>
</evidence>
<keyword evidence="7" id="KW-0227">DNA damage</keyword>
<evidence type="ECO:0000313" key="14">
    <source>
        <dbReference type="EMBL" id="MDY0883933.1"/>
    </source>
</evidence>
<comment type="similarity">
    <text evidence="2">Belongs to the uracil-DNA glycosylase (UDG) superfamily. Type 4 (UDGa) family.</text>
</comment>